<name>A0A8C6U752_9GOBI</name>
<evidence type="ECO:0000256" key="1">
    <source>
        <dbReference type="ARBA" id="ARBA00004123"/>
    </source>
</evidence>
<sequence>MSKQSGDDEDYKRIYTKKIKPRLKSEDLAEGVDVRTERHSSTSSDGSTITTVTRRITTYTVDLPPGISEHELLSPEHKGLRPDSEAASSQITIPYGNLAGKTDDRETGSTDTRWGTGSVHTRSTLTQGDTACSYELGHSGSGNQEDGDTQTKTNVTLSDGTNTGSRDVKIERLRSENLISVGENGGSISMTVPGKYKYEIRVSEVDIVSDVNNGPDVNVELSKTNIDTKVHKVDTERPAIDMKGPKGRSEMAQITMPSYNIKGQKIEMTNVGINLQKGGVEIERPGGKVEKITDLERNLKGPNLEGDVDISVPKMKADLKMPSFGIKGNKLEGSDIDISRPKAEVDLKTPKLKGDINTSGTDWDIKRQGPQLEGDVDVSIQRNKGEFSSLNVGVPDIHTDGAKTEFKMPKVKIPSFGNTGPKMEGADVDISLSKAGVDIKAPKLEGDISVPKIKGDISAPEVDVEGPDINIEGPKGGFKIPKVKMPSFDIKGKKWEVRILTLLFQKPVQMPSFGIKGPKMEGPDVDITPPKAGVDIKAPKFEGDISIPKIKGEINAPDIDVEVPDINIEGSKGGFKMAKVKMPSFGIKVPEMGGPDVDITLPKAEIGVKEPKLEGDISIPKIKGEIRAPEIDVEGPDINIEGSKGGFKMPKVKMPSFGIKGPKMEGLDVDITPPKAGIDLKAPKLEGDISVPKIKGEINAPEVDVEVPDINIEGSKGGFKMPKVKMPSFGIKGPKMEGPDVDITPPNAGIDLKAPKLEGNISVPKIKGEFSAPEVDVEVPDINIEGSKGGFKMPKVKMPSFDIKGQKIEGPDVDITLPKAEIDVKAPTLEGDISIPKIKGKINAPEVDVEGPDINIEGSKGGFKMPKVKMPSFGIKGQKMEGPDVDIALPKAGVDLKAPKLEGDISVPKIKGEINAPNIDVEVPDINIEGSKGGFKMPKVKMPSFDIKAPKMGGPDVDITLPKASVDIKEPKLEGDISVPKTKGEISAPEIDVQGPDLNIEGSKGGFKMPKVKMPSFGIKVQKMEGPDVDITPPKADIDLNAPKLEGNISVPKIKGEISAPEVDVEVPDINIEGSKGGFKMPKVKMPSFDIKGPKMGGPDVDITLPKAGVDIKEPKLEGDISIPKIKGEISVPEVDVEGPDINIDGSKGGFKMPKVKMPSFGIKGPKMESPDVDITLPKAGADIKAPKLEGDISVPKIKGEINAPDIDFEVPDINIEGSKGGFKMPKVKMPSFDIKAPKLEGPDVDISLPKAEIDVKAPKLEGDISISKIKGEISAPEVDVEGPEINIEGSKGGFKMPKVKMPSFGIKGQKMEGPDVNITLPKAGVDIKAPKFEGDISVPKIKGEINAPDIDIEGPDINIEGSKGGFKMPKVKMPSFDIKAPKLEGPDVGISLPKAEIDVKAPKLEGDISIPKIKGEISAPEVDVEGPEINIEGSKGGFKMPKVKCLPLASKVQNGRSRC</sequence>
<feature type="compositionally biased region" description="Polar residues" evidence="3">
    <location>
        <begin position="150"/>
        <end position="164"/>
    </location>
</feature>
<feature type="region of interest" description="Disordered" evidence="3">
    <location>
        <begin position="95"/>
        <end position="164"/>
    </location>
</feature>
<feature type="compositionally biased region" description="Polar residues" evidence="3">
    <location>
        <begin position="109"/>
        <end position="130"/>
    </location>
</feature>
<comment type="subcellular location">
    <subcellularLocation>
        <location evidence="1">Nucleus</location>
    </subcellularLocation>
</comment>
<dbReference type="Ensembl" id="ENSNMLT00000034160.1">
    <property type="protein sequence ID" value="ENSNMLP00000030637.1"/>
    <property type="gene ID" value="ENSNMLG00000019313.1"/>
</dbReference>
<dbReference type="InterPro" id="IPR052082">
    <property type="entry name" value="Myelin_sheath_structural"/>
</dbReference>
<reference evidence="4" key="1">
    <citation type="submission" date="2025-08" db="UniProtKB">
        <authorList>
            <consortium name="Ensembl"/>
        </authorList>
    </citation>
    <scope>IDENTIFICATION</scope>
</reference>
<accession>A0A8C6U752</accession>
<evidence type="ECO:0008006" key="6">
    <source>
        <dbReference type="Google" id="ProtNLM"/>
    </source>
</evidence>
<dbReference type="PANTHER" id="PTHR23348">
    <property type="entry name" value="PERIAXIN/AHNAK"/>
    <property type="match status" value="1"/>
</dbReference>
<dbReference type="GO" id="GO:0005634">
    <property type="term" value="C:nucleus"/>
    <property type="evidence" value="ECO:0007669"/>
    <property type="project" value="UniProtKB-SubCell"/>
</dbReference>
<feature type="region of interest" description="Disordered" evidence="3">
    <location>
        <begin position="1"/>
        <end position="51"/>
    </location>
</feature>
<keyword evidence="5" id="KW-1185">Reference proteome</keyword>
<evidence type="ECO:0000256" key="2">
    <source>
        <dbReference type="ARBA" id="ARBA00023242"/>
    </source>
</evidence>
<reference evidence="4" key="2">
    <citation type="submission" date="2025-09" db="UniProtKB">
        <authorList>
            <consortium name="Ensembl"/>
        </authorList>
    </citation>
    <scope>IDENTIFICATION</scope>
</reference>
<keyword evidence="2" id="KW-0539">Nucleus</keyword>
<evidence type="ECO:0000313" key="5">
    <source>
        <dbReference type="Proteomes" id="UP000694523"/>
    </source>
</evidence>
<evidence type="ECO:0000313" key="4">
    <source>
        <dbReference type="Ensembl" id="ENSNMLP00000030637.1"/>
    </source>
</evidence>
<dbReference type="GO" id="GO:0043034">
    <property type="term" value="C:costamere"/>
    <property type="evidence" value="ECO:0007669"/>
    <property type="project" value="TreeGrafter"/>
</dbReference>
<dbReference type="Proteomes" id="UP000694523">
    <property type="component" value="Unplaced"/>
</dbReference>
<feature type="compositionally biased region" description="Basic and acidic residues" evidence="3">
    <location>
        <begin position="23"/>
        <end position="40"/>
    </location>
</feature>
<evidence type="ECO:0000256" key="3">
    <source>
        <dbReference type="SAM" id="MobiDB-lite"/>
    </source>
</evidence>
<dbReference type="GO" id="GO:0043484">
    <property type="term" value="P:regulation of RNA splicing"/>
    <property type="evidence" value="ECO:0007669"/>
    <property type="project" value="TreeGrafter"/>
</dbReference>
<feature type="compositionally biased region" description="Low complexity" evidence="3">
    <location>
        <begin position="41"/>
        <end position="51"/>
    </location>
</feature>
<protein>
    <recommendedName>
        <fullName evidence="6">AHNAK nucleoprotein</fullName>
    </recommendedName>
</protein>
<proteinExistence type="predicted"/>
<organism evidence="4 5">
    <name type="scientific">Neogobius melanostomus</name>
    <name type="common">round goby</name>
    <dbReference type="NCBI Taxonomy" id="47308"/>
    <lineage>
        <taxon>Eukaryota</taxon>
        <taxon>Metazoa</taxon>
        <taxon>Chordata</taxon>
        <taxon>Craniata</taxon>
        <taxon>Vertebrata</taxon>
        <taxon>Euteleostomi</taxon>
        <taxon>Actinopterygii</taxon>
        <taxon>Neopterygii</taxon>
        <taxon>Teleostei</taxon>
        <taxon>Neoteleostei</taxon>
        <taxon>Acanthomorphata</taxon>
        <taxon>Gobiaria</taxon>
        <taxon>Gobiiformes</taxon>
        <taxon>Gobioidei</taxon>
        <taxon>Gobiidae</taxon>
        <taxon>Benthophilinae</taxon>
        <taxon>Neogobiini</taxon>
        <taxon>Neogobius</taxon>
    </lineage>
</organism>
<dbReference type="PANTHER" id="PTHR23348:SF16">
    <property type="entry name" value="LEUCINE RICH REPEAT FAMILY PROTEIN"/>
    <property type="match status" value="1"/>
</dbReference>